<keyword evidence="5" id="KW-0175">Coiled coil</keyword>
<gene>
    <name evidence="7" type="ORF">PSTT_02290</name>
</gene>
<dbReference type="InterPro" id="IPR038497">
    <property type="entry name" value="ATPase_V1-cplx_hsu_C_sf"/>
</dbReference>
<evidence type="ECO:0000259" key="6">
    <source>
        <dbReference type="Pfam" id="PF11698"/>
    </source>
</evidence>
<name>A0A2S4W0D2_9BASI</name>
<feature type="coiled-coil region" evidence="5">
    <location>
        <begin position="355"/>
        <end position="382"/>
    </location>
</feature>
<dbReference type="VEuPathDB" id="FungiDB:PSHT_01673"/>
<dbReference type="Proteomes" id="UP000239156">
    <property type="component" value="Unassembled WGS sequence"/>
</dbReference>
<dbReference type="Pfam" id="PF03224">
    <property type="entry name" value="V-ATPase_H_N"/>
    <property type="match status" value="1"/>
</dbReference>
<comment type="similarity">
    <text evidence="1">Belongs to the V-ATPase H subunit family.</text>
</comment>
<evidence type="ECO:0000256" key="1">
    <source>
        <dbReference type="ARBA" id="ARBA00008613"/>
    </source>
</evidence>
<keyword evidence="8" id="KW-1185">Reference proteome</keyword>
<dbReference type="EMBL" id="PKSL01000013">
    <property type="protein sequence ID" value="POW15245.1"/>
    <property type="molecule type" value="Genomic_DNA"/>
</dbReference>
<dbReference type="AlphaFoldDB" id="A0A2S4W0D2"/>
<dbReference type="PANTHER" id="PTHR10698">
    <property type="entry name" value="V-TYPE PROTON ATPASE SUBUNIT H"/>
    <property type="match status" value="1"/>
</dbReference>
<sequence length="493" mass="56311">STTILVDHPTHPAHQTSRLESIIMSRFFNAWLQDQDCRTRIKEIPWEGYHRASLISADDLALLQATSSQPKAKQEQVWQRVSENFLRSILLHALPRLTDFSHSRITEKYVSLYLSLLSQLSRVDCLQATLVYLSDMIEDHEDRITLFLNHASNPYAALTPHLDSSDYYIRIKSLSLLSVLLEFHPTPPEDVLSIIGPKIARLTSSGDSNEQELGIELFEHVLRQPLARQVVWASVEEARASSNEETPQSNVISSLIEMMKTAGRMTAQIQYQLAFCFWLLTFDVGIASQFNKRFAVIPLLTELARSAVKEKVIRILVATFRNLAEKAPEANLASMLVAGNLLPLIQNFSSRKWSDDELKEDIEWLKEQLEEARQKMTTYDEYVTELESGLLRWSPPHTSEEFWLQNADKFNEKDHQQLKKVIELLSNASDPVVLAVAANDLSQYVKYSDIGKRSAERLGAKPVVMKLMTHQDSDVKYWALVTVQQLVSQPWSY</sequence>
<feature type="domain" description="ATPase V1 complex subunit H C-terminal" evidence="6">
    <location>
        <begin position="375"/>
        <end position="491"/>
    </location>
</feature>
<keyword evidence="3" id="KW-0375">Hydrogen ion transport</keyword>
<dbReference type="GO" id="GO:0000221">
    <property type="term" value="C:vacuolar proton-transporting V-type ATPase, V1 domain"/>
    <property type="evidence" value="ECO:0007669"/>
    <property type="project" value="InterPro"/>
</dbReference>
<evidence type="ECO:0000256" key="2">
    <source>
        <dbReference type="ARBA" id="ARBA00022448"/>
    </source>
</evidence>
<proteinExistence type="inferred from homology"/>
<dbReference type="SUPFAM" id="SSF48371">
    <property type="entry name" value="ARM repeat"/>
    <property type="match status" value="1"/>
</dbReference>
<dbReference type="VEuPathDB" id="FungiDB:PSTT_02290"/>
<evidence type="ECO:0000256" key="3">
    <source>
        <dbReference type="ARBA" id="ARBA00022781"/>
    </source>
</evidence>
<dbReference type="InterPro" id="IPR011987">
    <property type="entry name" value="ATPase_V1-cplx_hsu_C"/>
</dbReference>
<dbReference type="InterPro" id="IPR011989">
    <property type="entry name" value="ARM-like"/>
</dbReference>
<organism evidence="7 8">
    <name type="scientific">Puccinia striiformis</name>
    <dbReference type="NCBI Taxonomy" id="27350"/>
    <lineage>
        <taxon>Eukaryota</taxon>
        <taxon>Fungi</taxon>
        <taxon>Dikarya</taxon>
        <taxon>Basidiomycota</taxon>
        <taxon>Pucciniomycotina</taxon>
        <taxon>Pucciniomycetes</taxon>
        <taxon>Pucciniales</taxon>
        <taxon>Pucciniaceae</taxon>
        <taxon>Puccinia</taxon>
    </lineage>
</organism>
<dbReference type="InterPro" id="IPR004908">
    <property type="entry name" value="ATPase_V1-cplx_hsu"/>
</dbReference>
<evidence type="ECO:0000313" key="8">
    <source>
        <dbReference type="Proteomes" id="UP000239156"/>
    </source>
</evidence>
<dbReference type="InterPro" id="IPR016024">
    <property type="entry name" value="ARM-type_fold"/>
</dbReference>
<evidence type="ECO:0000313" key="7">
    <source>
        <dbReference type="EMBL" id="POW15245.1"/>
    </source>
</evidence>
<dbReference type="Gene3D" id="1.25.10.10">
    <property type="entry name" value="Leucine-rich Repeat Variant"/>
    <property type="match status" value="1"/>
</dbReference>
<comment type="caution">
    <text evidence="7">The sequence shown here is derived from an EMBL/GenBank/DDBJ whole genome shotgun (WGS) entry which is preliminary data.</text>
</comment>
<protein>
    <recommendedName>
        <fullName evidence="6">ATPase V1 complex subunit H C-terminal domain-containing protein</fullName>
    </recommendedName>
</protein>
<dbReference type="GO" id="GO:0046961">
    <property type="term" value="F:proton-transporting ATPase activity, rotational mechanism"/>
    <property type="evidence" value="ECO:0007669"/>
    <property type="project" value="InterPro"/>
</dbReference>
<feature type="non-terminal residue" evidence="7">
    <location>
        <position position="1"/>
    </location>
</feature>
<keyword evidence="2" id="KW-0813">Transport</keyword>
<reference evidence="7" key="1">
    <citation type="submission" date="2017-12" db="EMBL/GenBank/DDBJ databases">
        <title>Gene loss provides genomic basis for host adaptation in cereal stripe rust fungi.</title>
        <authorList>
            <person name="Xia C."/>
        </authorList>
    </citation>
    <scope>NUCLEOTIDE SEQUENCE [LARGE SCALE GENOMIC DNA]</scope>
    <source>
        <strain evidence="7">93-210</strain>
    </source>
</reference>
<dbReference type="Pfam" id="PF11698">
    <property type="entry name" value="V-ATPase_H_C"/>
    <property type="match status" value="1"/>
</dbReference>
<evidence type="ECO:0000256" key="5">
    <source>
        <dbReference type="SAM" id="Coils"/>
    </source>
</evidence>
<dbReference type="PIRSF" id="PIRSF032184">
    <property type="entry name" value="ATPase_V1_H"/>
    <property type="match status" value="1"/>
</dbReference>
<dbReference type="GO" id="GO:0000329">
    <property type="term" value="C:fungal-type vacuole membrane"/>
    <property type="evidence" value="ECO:0007669"/>
    <property type="project" value="TreeGrafter"/>
</dbReference>
<dbReference type="PANTHER" id="PTHR10698:SF0">
    <property type="entry name" value="V-TYPE PROTON ATPASE SUBUNIT H"/>
    <property type="match status" value="1"/>
</dbReference>
<evidence type="ECO:0000256" key="4">
    <source>
        <dbReference type="ARBA" id="ARBA00023065"/>
    </source>
</evidence>
<accession>A0A2S4W0D2</accession>
<dbReference type="Gene3D" id="1.25.40.150">
    <property type="entry name" value="V-type ATPase, subunit H, C-terminal domain"/>
    <property type="match status" value="1"/>
</dbReference>
<keyword evidence="4" id="KW-0406">Ion transport</keyword>